<feature type="site" description="Reactive bond for trypsin" evidence="5">
    <location>
        <begin position="134"/>
        <end position="135"/>
    </location>
</feature>
<dbReference type="SMART" id="SM00269">
    <property type="entry name" value="BowB"/>
    <property type="match status" value="2"/>
</dbReference>
<feature type="disulfide bond" evidence="6">
    <location>
        <begin position="57"/>
        <end position="72"/>
    </location>
</feature>
<feature type="disulfide bond" evidence="6">
    <location>
        <begin position="132"/>
        <end position="140"/>
    </location>
</feature>
<feature type="domain" description="Bowman-Birk serine protease inhibitors family" evidence="9">
    <location>
        <begin position="56"/>
        <end position="109"/>
    </location>
</feature>
<keyword evidence="4 6" id="KW-1015">Disulfide bond</keyword>
<organism evidence="10 11">
    <name type="scientific">Papaver atlanticum</name>
    <dbReference type="NCBI Taxonomy" id="357466"/>
    <lineage>
        <taxon>Eukaryota</taxon>
        <taxon>Viridiplantae</taxon>
        <taxon>Streptophyta</taxon>
        <taxon>Embryophyta</taxon>
        <taxon>Tracheophyta</taxon>
        <taxon>Spermatophyta</taxon>
        <taxon>Magnoliopsida</taxon>
        <taxon>Ranunculales</taxon>
        <taxon>Papaveraceae</taxon>
        <taxon>Papaveroideae</taxon>
        <taxon>Papaver</taxon>
    </lineage>
</organism>
<sequence length="176" mass="18804">MVVSKSMLAVVTMLAMLIAATSLLSVVDAEEQIIPDGEEPLTTFTDGPVDNKAKACCDSCLCTKSIPPQCQCTDQKKQCYPGCKSCRCTRSFPPICRCMDINNFCYPQCSASPPPPSPSSSSCSPDCKMCLCTKSFPPSCFCKDTPAPPPSSKCSDDCKVCKCTRSFLPICSCADA</sequence>
<feature type="chain" id="PRO_5042098449" description="Bowman-Birk serine protease inhibitors family domain-containing protein" evidence="8">
    <location>
        <begin position="30"/>
        <end position="176"/>
    </location>
</feature>
<feature type="domain" description="Bowman-Birk serine protease inhibitors family" evidence="9">
    <location>
        <begin position="127"/>
        <end position="171"/>
    </location>
</feature>
<feature type="disulfide bond" evidence="6">
    <location>
        <begin position="60"/>
        <end position="154"/>
    </location>
</feature>
<evidence type="ECO:0000313" key="11">
    <source>
        <dbReference type="Proteomes" id="UP001202328"/>
    </source>
</evidence>
<name>A0AAD4XKG9_9MAGN</name>
<keyword evidence="2 7" id="KW-0646">Protease inhibitor</keyword>
<dbReference type="Gene3D" id="2.10.69.10">
    <property type="entry name" value="Cysteine Protease (Bromelain) Inhibitor, subunit H"/>
    <property type="match status" value="2"/>
</dbReference>
<evidence type="ECO:0000256" key="6">
    <source>
        <dbReference type="PIRSR" id="PIRSR600877-51"/>
    </source>
</evidence>
<evidence type="ECO:0000256" key="1">
    <source>
        <dbReference type="ARBA" id="ARBA00008506"/>
    </source>
</evidence>
<keyword evidence="11" id="KW-1185">Reference proteome</keyword>
<evidence type="ECO:0000256" key="2">
    <source>
        <dbReference type="ARBA" id="ARBA00022690"/>
    </source>
</evidence>
<evidence type="ECO:0000259" key="9">
    <source>
        <dbReference type="SMART" id="SM00269"/>
    </source>
</evidence>
<keyword evidence="8" id="KW-0732">Signal</keyword>
<evidence type="ECO:0000313" key="10">
    <source>
        <dbReference type="EMBL" id="KAI3920731.1"/>
    </source>
</evidence>
<reference evidence="10" key="1">
    <citation type="submission" date="2022-04" db="EMBL/GenBank/DDBJ databases">
        <title>A functionally conserved STORR gene fusion in Papaver species that diverged 16.8 million years ago.</title>
        <authorList>
            <person name="Catania T."/>
        </authorList>
    </citation>
    <scope>NUCLEOTIDE SEQUENCE</scope>
    <source>
        <strain evidence="10">S-188037</strain>
    </source>
</reference>
<dbReference type="EMBL" id="JAJJMB010008785">
    <property type="protein sequence ID" value="KAI3920731.1"/>
    <property type="molecule type" value="Genomic_DNA"/>
</dbReference>
<feature type="signal peptide" evidence="8">
    <location>
        <begin position="1"/>
        <end position="29"/>
    </location>
</feature>
<dbReference type="InterPro" id="IPR000877">
    <property type="entry name" value="Prot_inh_BBI"/>
</dbReference>
<dbReference type="GO" id="GO:0005576">
    <property type="term" value="C:extracellular region"/>
    <property type="evidence" value="ECO:0007669"/>
    <property type="project" value="InterPro"/>
</dbReference>
<dbReference type="Pfam" id="PF00228">
    <property type="entry name" value="Bowman-Birk_leg"/>
    <property type="match status" value="3"/>
</dbReference>
<evidence type="ECO:0000256" key="7">
    <source>
        <dbReference type="RuleBase" id="RU003856"/>
    </source>
</evidence>
<keyword evidence="3 7" id="KW-0722">Serine protease inhibitor</keyword>
<dbReference type="Proteomes" id="UP001202328">
    <property type="component" value="Unassembled WGS sequence"/>
</dbReference>
<evidence type="ECO:0000256" key="5">
    <source>
        <dbReference type="PIRSR" id="PIRSR600877-50"/>
    </source>
</evidence>
<accession>A0AAD4XKG9</accession>
<dbReference type="InterPro" id="IPR035995">
    <property type="entry name" value="Bowman-Birk_prot_inh"/>
</dbReference>
<dbReference type="CDD" id="cd00023">
    <property type="entry name" value="BBI"/>
    <property type="match status" value="1"/>
</dbReference>
<comment type="caution">
    <text evidence="10">The sequence shown here is derived from an EMBL/GenBank/DDBJ whole genome shotgun (WGS) entry which is preliminary data.</text>
</comment>
<gene>
    <name evidence="10" type="ORF">MKW98_005557</name>
</gene>
<dbReference type="GO" id="GO:0004867">
    <property type="term" value="F:serine-type endopeptidase inhibitor activity"/>
    <property type="evidence" value="ECO:0007669"/>
    <property type="project" value="UniProtKB-KW"/>
</dbReference>
<proteinExistence type="inferred from homology"/>
<feature type="disulfide bond" evidence="6">
    <location>
        <begin position="79"/>
        <end position="86"/>
    </location>
</feature>
<feature type="disulfide bond" evidence="6">
    <location>
        <begin position="62"/>
        <end position="70"/>
    </location>
</feature>
<dbReference type="AlphaFoldDB" id="A0AAD4XKG9"/>
<dbReference type="PANTHER" id="PTHR33479">
    <property type="entry name" value="BOWMAN-BIRK TYPE BRAN TRYPSIN INHIBITOR"/>
    <property type="match status" value="1"/>
</dbReference>
<comment type="similarity">
    <text evidence="1 7">Belongs to the Bowman-Birk serine protease inhibitor family.</text>
</comment>
<evidence type="ECO:0000256" key="8">
    <source>
        <dbReference type="SAM" id="SignalP"/>
    </source>
</evidence>
<protein>
    <recommendedName>
        <fullName evidence="9">Bowman-Birk serine protease inhibitors family domain-containing protein</fullName>
    </recommendedName>
</protein>
<evidence type="ECO:0000256" key="4">
    <source>
        <dbReference type="ARBA" id="ARBA00023157"/>
    </source>
</evidence>
<feature type="disulfide bond" evidence="6">
    <location>
        <begin position="83"/>
        <end position="142"/>
    </location>
</feature>
<dbReference type="PANTHER" id="PTHR33479:SF19">
    <property type="entry name" value="BOWMAN-BIRK TYPE PROTEINASE INHIBITOR C-II"/>
    <property type="match status" value="1"/>
</dbReference>
<dbReference type="SUPFAM" id="SSF57247">
    <property type="entry name" value="Bowman-Birk inhibitor, BBI"/>
    <property type="match status" value="1"/>
</dbReference>
<evidence type="ECO:0000256" key="3">
    <source>
        <dbReference type="ARBA" id="ARBA00022900"/>
    </source>
</evidence>
<feature type="disulfide bond" evidence="6">
    <location>
        <begin position="56"/>
        <end position="158"/>
    </location>
</feature>
<feature type="site" description="Reactive bond for trypsin" evidence="5">
    <location>
        <begin position="64"/>
        <end position="65"/>
    </location>
</feature>